<protein>
    <recommendedName>
        <fullName evidence="2">Exostosin GT47 domain-containing protein</fullName>
    </recommendedName>
</protein>
<gene>
    <name evidence="3" type="ORF">LIER_08216</name>
</gene>
<accession>A0AAV3PFT7</accession>
<dbReference type="Proteomes" id="UP001454036">
    <property type="component" value="Unassembled WGS sequence"/>
</dbReference>
<keyword evidence="1" id="KW-0732">Signal</keyword>
<dbReference type="InterPro" id="IPR040911">
    <property type="entry name" value="Exostosin_GT47"/>
</dbReference>
<feature type="chain" id="PRO_5043988334" description="Exostosin GT47 domain-containing protein" evidence="1">
    <location>
        <begin position="22"/>
        <end position="96"/>
    </location>
</feature>
<organism evidence="3 4">
    <name type="scientific">Lithospermum erythrorhizon</name>
    <name type="common">Purple gromwell</name>
    <name type="synonym">Lithospermum officinale var. erythrorhizon</name>
    <dbReference type="NCBI Taxonomy" id="34254"/>
    <lineage>
        <taxon>Eukaryota</taxon>
        <taxon>Viridiplantae</taxon>
        <taxon>Streptophyta</taxon>
        <taxon>Embryophyta</taxon>
        <taxon>Tracheophyta</taxon>
        <taxon>Spermatophyta</taxon>
        <taxon>Magnoliopsida</taxon>
        <taxon>eudicotyledons</taxon>
        <taxon>Gunneridae</taxon>
        <taxon>Pentapetalae</taxon>
        <taxon>asterids</taxon>
        <taxon>lamiids</taxon>
        <taxon>Boraginales</taxon>
        <taxon>Boraginaceae</taxon>
        <taxon>Boraginoideae</taxon>
        <taxon>Lithospermeae</taxon>
        <taxon>Lithospermum</taxon>
    </lineage>
</organism>
<dbReference type="EMBL" id="BAABME010001317">
    <property type="protein sequence ID" value="GAA0148902.1"/>
    <property type="molecule type" value="Genomic_DNA"/>
</dbReference>
<name>A0AAV3PFT7_LITER</name>
<dbReference type="Pfam" id="PF03016">
    <property type="entry name" value="Exostosin_GT47"/>
    <property type="match status" value="1"/>
</dbReference>
<evidence type="ECO:0000259" key="2">
    <source>
        <dbReference type="Pfam" id="PF03016"/>
    </source>
</evidence>
<dbReference type="AlphaFoldDB" id="A0AAV3PFT7"/>
<reference evidence="3 4" key="1">
    <citation type="submission" date="2024-01" db="EMBL/GenBank/DDBJ databases">
        <title>The complete chloroplast genome sequence of Lithospermum erythrorhizon: insights into the phylogenetic relationship among Boraginaceae species and the maternal lineages of purple gromwells.</title>
        <authorList>
            <person name="Okada T."/>
            <person name="Watanabe K."/>
        </authorList>
    </citation>
    <scope>NUCLEOTIDE SEQUENCE [LARGE SCALE GENOMIC DNA]</scope>
</reference>
<evidence type="ECO:0000313" key="3">
    <source>
        <dbReference type="EMBL" id="GAA0148902.1"/>
    </source>
</evidence>
<keyword evidence="4" id="KW-1185">Reference proteome</keyword>
<feature type="domain" description="Exostosin GT47" evidence="2">
    <location>
        <begin position="39"/>
        <end position="85"/>
    </location>
</feature>
<sequence length="96" mass="11334">MWRNWRWGIFVLLALLLKTEAWKFPKLQHHQTERISDHSMFSGCIHVIITDDIILPFSDDIPWEDIGDFIAEKDVPKLDTILTSIPIEVDIEEARY</sequence>
<evidence type="ECO:0000256" key="1">
    <source>
        <dbReference type="SAM" id="SignalP"/>
    </source>
</evidence>
<feature type="signal peptide" evidence="1">
    <location>
        <begin position="1"/>
        <end position="21"/>
    </location>
</feature>
<proteinExistence type="predicted"/>
<evidence type="ECO:0000313" key="4">
    <source>
        <dbReference type="Proteomes" id="UP001454036"/>
    </source>
</evidence>
<comment type="caution">
    <text evidence="3">The sequence shown here is derived from an EMBL/GenBank/DDBJ whole genome shotgun (WGS) entry which is preliminary data.</text>
</comment>